<evidence type="ECO:0000313" key="1">
    <source>
        <dbReference type="EMBL" id="KAJ3014444.1"/>
    </source>
</evidence>
<proteinExistence type="predicted"/>
<accession>A0ACC1Q9P3</accession>
<gene>
    <name evidence="1" type="ORF">NUW54_g1308</name>
</gene>
<comment type="caution">
    <text evidence="1">The sequence shown here is derived from an EMBL/GenBank/DDBJ whole genome shotgun (WGS) entry which is preliminary data.</text>
</comment>
<protein>
    <submittedName>
        <fullName evidence="1">Uncharacterized protein</fullName>
    </submittedName>
</protein>
<dbReference type="Proteomes" id="UP001144978">
    <property type="component" value="Unassembled WGS sequence"/>
</dbReference>
<evidence type="ECO:0000313" key="2">
    <source>
        <dbReference type="Proteomes" id="UP001144978"/>
    </source>
</evidence>
<keyword evidence="2" id="KW-1185">Reference proteome</keyword>
<name>A0ACC1Q9P3_9APHY</name>
<reference evidence="1" key="1">
    <citation type="submission" date="2022-08" db="EMBL/GenBank/DDBJ databases">
        <title>Genome Sequence of Pycnoporus sanguineus.</title>
        <authorList>
            <person name="Buettner E."/>
        </authorList>
    </citation>
    <scope>NUCLEOTIDE SEQUENCE</scope>
    <source>
        <strain evidence="1">CG-C14</strain>
    </source>
</reference>
<dbReference type="EMBL" id="JANSHE010000211">
    <property type="protein sequence ID" value="KAJ3014444.1"/>
    <property type="molecule type" value="Genomic_DNA"/>
</dbReference>
<sequence>MVQKGRPPPMVSFTLPLAFLAVAGISLAAPFNPPGGVGLNATPIYCPLSQFDFHSLSLALYQEYIELDLFHHGLAKFSVEEFEAAGMNAEDRFLIEFMADQEVGHARMLSNIIGPEIAAKQCTYNYPFETVREFVDFCQKLTRWGESGVYGFLEHLNSRAAATLLLDSITTEARQQMIFRQFEGLFPMPIWFVVGITQSMAWTLLAPHITSCPENNTHLDWQNFPALDILNNPDATVITKDDLAAITHNRSVPLSKPGRVVHLSWENPGKAVGPNGSYTTTTSAGKPKYVAWISQLNTTYTDLTIVGKNTGFTYQPGEEIYGDHTASVINGTMFIMVTDEDPYITPYNVSKLNEHVVAGPAVYQSG</sequence>
<organism evidence="1 2">
    <name type="scientific">Trametes sanguinea</name>
    <dbReference type="NCBI Taxonomy" id="158606"/>
    <lineage>
        <taxon>Eukaryota</taxon>
        <taxon>Fungi</taxon>
        <taxon>Dikarya</taxon>
        <taxon>Basidiomycota</taxon>
        <taxon>Agaricomycotina</taxon>
        <taxon>Agaricomycetes</taxon>
        <taxon>Polyporales</taxon>
        <taxon>Polyporaceae</taxon>
        <taxon>Trametes</taxon>
    </lineage>
</organism>